<evidence type="ECO:0000313" key="2">
    <source>
        <dbReference type="EMBL" id="RBP14073.1"/>
    </source>
</evidence>
<dbReference type="CDD" id="cd04186">
    <property type="entry name" value="GT_2_like_c"/>
    <property type="match status" value="1"/>
</dbReference>
<dbReference type="PANTHER" id="PTHR43179">
    <property type="entry name" value="RHAMNOSYLTRANSFERASE WBBL"/>
    <property type="match status" value="1"/>
</dbReference>
<dbReference type="Pfam" id="PF13692">
    <property type="entry name" value="Glyco_trans_1_4"/>
    <property type="match status" value="1"/>
</dbReference>
<dbReference type="EMBL" id="QNRK01000010">
    <property type="protein sequence ID" value="RBP14073.1"/>
    <property type="molecule type" value="Genomic_DNA"/>
</dbReference>
<accession>A0A366FHC1</accession>
<dbReference type="Pfam" id="PF00535">
    <property type="entry name" value="Glycos_transf_2"/>
    <property type="match status" value="1"/>
</dbReference>
<dbReference type="OrthoDB" id="9783791at2"/>
<keyword evidence="2" id="KW-0808">Transferase</keyword>
<protein>
    <submittedName>
        <fullName evidence="2">GT2 family glycosyltransferase</fullName>
    </submittedName>
</protein>
<dbReference type="Proteomes" id="UP000253529">
    <property type="component" value="Unassembled WGS sequence"/>
</dbReference>
<dbReference type="PANTHER" id="PTHR43179:SF7">
    <property type="entry name" value="RHAMNOSYLTRANSFERASE WBBL"/>
    <property type="match status" value="1"/>
</dbReference>
<evidence type="ECO:0000259" key="1">
    <source>
        <dbReference type="Pfam" id="PF00535"/>
    </source>
</evidence>
<reference evidence="2 3" key="1">
    <citation type="submission" date="2018-06" db="EMBL/GenBank/DDBJ databases">
        <title>Genomic Encyclopedia of Type Strains, Phase IV (KMG-IV): sequencing the most valuable type-strain genomes for metagenomic binning, comparative biology and taxonomic classification.</title>
        <authorList>
            <person name="Goeker M."/>
        </authorList>
    </citation>
    <scope>NUCLEOTIDE SEQUENCE [LARGE SCALE GENOMIC DNA]</scope>
    <source>
        <strain evidence="2 3">DSM 24875</strain>
    </source>
</reference>
<gene>
    <name evidence="2" type="ORF">DFR50_11097</name>
</gene>
<dbReference type="InterPro" id="IPR029044">
    <property type="entry name" value="Nucleotide-diphossugar_trans"/>
</dbReference>
<dbReference type="SUPFAM" id="SSF53756">
    <property type="entry name" value="UDP-Glycosyltransferase/glycogen phosphorylase"/>
    <property type="match status" value="1"/>
</dbReference>
<dbReference type="Gene3D" id="3.40.50.2000">
    <property type="entry name" value="Glycogen Phosphorylase B"/>
    <property type="match status" value="1"/>
</dbReference>
<dbReference type="GO" id="GO:0016740">
    <property type="term" value="F:transferase activity"/>
    <property type="evidence" value="ECO:0007669"/>
    <property type="project" value="UniProtKB-KW"/>
</dbReference>
<dbReference type="RefSeq" id="WP_113889210.1">
    <property type="nucleotide sequence ID" value="NZ_QNRK01000010.1"/>
</dbReference>
<organism evidence="2 3">
    <name type="scientific">Roseiarcus fermentans</name>
    <dbReference type="NCBI Taxonomy" id="1473586"/>
    <lineage>
        <taxon>Bacteria</taxon>
        <taxon>Pseudomonadati</taxon>
        <taxon>Pseudomonadota</taxon>
        <taxon>Alphaproteobacteria</taxon>
        <taxon>Hyphomicrobiales</taxon>
        <taxon>Roseiarcaceae</taxon>
        <taxon>Roseiarcus</taxon>
    </lineage>
</organism>
<dbReference type="Gene3D" id="3.90.550.10">
    <property type="entry name" value="Spore Coat Polysaccharide Biosynthesis Protein SpsA, Chain A"/>
    <property type="match status" value="1"/>
</dbReference>
<dbReference type="AlphaFoldDB" id="A0A366FHC1"/>
<name>A0A366FHC1_9HYPH</name>
<proteinExistence type="predicted"/>
<sequence length="1104" mass="123551">MKSLIANVLQRIGGNHALQERISLIGASEYFDPDWYLWRYPDVLRSGVDPLFHFSKHGDGEGRLPGPQFDSRAYAESWPDSAQSGMGPLEHFLRIGQTRGRPAPPIPAEELHRARLGKELLASGLFEAEWYRAYYPDLRDAEIDVFDHYLDYGAKEERRPGRQFSPLLYRIEYANEMAPDESCIEHYLLKGRAAGAKIFGESDYAAWIRLFDTLADEDLALIRADCASGGLPAIAVFHVLDAQACDDIEAIVTAHRGQLLTSQSTAFVFTRDIDEAVRTQTGAVLASLPNVLILSDSGGGASLPPTTAAYILIMHGAVRLAPHALYVFARAAKDESPEFAYSDHDLISDQGERAEPRFKPVFSPQYLKERFYTGPCVLARQSRVTPAKLAEIVDDLRKGRADALTEALLAPERRAVAHLPYPIYSLPIGARDLTRARSFAPRFDPALLPSVSIVILTRDRISLLRACIDSIQAKSTYPREKVQLVIVDNGSTTDEAANYFEELRSLPNVVVISDGADFNFARLCNFGARRATGDVLILLNNDTEVIDPGWIERLASPCLEADVGVVGAKLLYPDGAIQHAGCNVGVSGVAAHRLVGVRLEEAASTDVTRELSSVTGAALAVRRDVYQSVGGLDETLRVAFNDTTFCLNLLERGYRNLYIAEPLLVHHESKSRGYDTTDARRRWFFREAIYTRQSYSRAIRNDPYYSCNLSLQRTDDLAFPPRRTPPWRRSTAGRKKTVMFLSQVHAFGHGVPLVLKMQAERLVKDGFAVIVAGPEARNEFDYEGCRRIVAATPEIAAIVAVRENVDAIVVHTPPFYSVTRYLGERPLVYFVDHGEPCPDLFADRAAREDVNNEKRFCAALARRVFAISDTIRNQSLQPKVVVLRNANSHMPAWSDEWRERRETIREEMGWQNQFVILNCCRFTEGERRYKGLDSYTSVREELWFEHPDTQGRIVFALAGRAEEKDVTEMTEYGLSVFANVTDKSLHELYAAADLYMNFSKWEGYNLGIAQALAMGLPVVASDIEAHREFPIFVTNSIRVATEEVHRQYLDFSRLSASRSPQVWDWATPTMELSRLIRADLSEGQLAEAAESAEAAPSRLRSREG</sequence>
<keyword evidence="3" id="KW-1185">Reference proteome</keyword>
<dbReference type="InterPro" id="IPR001173">
    <property type="entry name" value="Glyco_trans_2-like"/>
</dbReference>
<comment type="caution">
    <text evidence="2">The sequence shown here is derived from an EMBL/GenBank/DDBJ whole genome shotgun (WGS) entry which is preliminary data.</text>
</comment>
<feature type="domain" description="Glycosyltransferase 2-like" evidence="1">
    <location>
        <begin position="452"/>
        <end position="569"/>
    </location>
</feature>
<evidence type="ECO:0000313" key="3">
    <source>
        <dbReference type="Proteomes" id="UP000253529"/>
    </source>
</evidence>
<dbReference type="SUPFAM" id="SSF53448">
    <property type="entry name" value="Nucleotide-diphospho-sugar transferases"/>
    <property type="match status" value="1"/>
</dbReference>